<dbReference type="EMBL" id="CP046914">
    <property type="protein sequence ID" value="QGZ63491.1"/>
    <property type="molecule type" value="Genomic_DNA"/>
</dbReference>
<organism evidence="2 3">
    <name type="scientific">Paraburkholderia acidisoli</name>
    <dbReference type="NCBI Taxonomy" id="2571748"/>
    <lineage>
        <taxon>Bacteria</taxon>
        <taxon>Pseudomonadati</taxon>
        <taxon>Pseudomonadota</taxon>
        <taxon>Betaproteobacteria</taxon>
        <taxon>Burkholderiales</taxon>
        <taxon>Burkholderiaceae</taxon>
        <taxon>Paraburkholderia</taxon>
    </lineage>
</organism>
<name>A0A7Z2GKU5_9BURK</name>
<evidence type="ECO:0000313" key="2">
    <source>
        <dbReference type="EMBL" id="QGZ63491.1"/>
    </source>
</evidence>
<keyword evidence="3" id="KW-1185">Reference proteome</keyword>
<keyword evidence="1" id="KW-0732">Signal</keyword>
<evidence type="ECO:0000256" key="1">
    <source>
        <dbReference type="SAM" id="SignalP"/>
    </source>
</evidence>
<feature type="signal peptide" evidence="1">
    <location>
        <begin position="1"/>
        <end position="29"/>
    </location>
</feature>
<dbReference type="RefSeq" id="WP_158952485.1">
    <property type="nucleotide sequence ID" value="NZ_CP046914.1"/>
</dbReference>
<dbReference type="InterPro" id="IPR019637">
    <property type="entry name" value="DUF2501"/>
</dbReference>
<protein>
    <submittedName>
        <fullName evidence="2">DUF2501 domain-containing protein</fullName>
    </submittedName>
</protein>
<evidence type="ECO:0000313" key="3">
    <source>
        <dbReference type="Proteomes" id="UP000433577"/>
    </source>
</evidence>
<proteinExistence type="predicted"/>
<dbReference type="KEGG" id="pacs:FAZ98_17050"/>
<dbReference type="Proteomes" id="UP000433577">
    <property type="component" value="Chromosome 2"/>
</dbReference>
<reference evidence="2 3" key="1">
    <citation type="submission" date="2019-12" db="EMBL/GenBank/DDBJ databases">
        <title>Paraburkholderia acidiphila 7Q-K02 sp. nov and Paraburkholderia acidisoli DHF22 sp. nov., two strains isolated from forest soil.</title>
        <authorList>
            <person name="Gao Z."/>
            <person name="Qiu L."/>
        </authorList>
    </citation>
    <scope>NUCLEOTIDE SEQUENCE [LARGE SCALE GENOMIC DNA]</scope>
    <source>
        <strain evidence="2 3">DHF22</strain>
    </source>
</reference>
<accession>A0A7Z2GKU5</accession>
<feature type="chain" id="PRO_5030537204" evidence="1">
    <location>
        <begin position="30"/>
        <end position="155"/>
    </location>
</feature>
<dbReference type="AlphaFoldDB" id="A0A7Z2GKU5"/>
<gene>
    <name evidence="2" type="ORF">FAZ98_17050</name>
</gene>
<dbReference type="OrthoDB" id="8565817at2"/>
<sequence length="155" mass="15304">MQTSAPRIATALMASLTIALLAPWGAAQAQLGNLLNQGGSNSGSAQGALGNLGGLGNSLSGSSVTSSSLGNVTGVLQYCIQNNYLNANSASNVKDSLLSKLPGGANTTDSGYTQGTSGILTAGNGSKLDLSGGGLKEAATRQVCDKILSQAKSML</sequence>
<dbReference type="Pfam" id="PF10696">
    <property type="entry name" value="DUF2501"/>
    <property type="match status" value="1"/>
</dbReference>